<accession>A0A834I2Q7</accession>
<sequence>MGSSRGTTTSSYARIGRKPSKNEHRPIASAPGARKRPEGRHKTSAMGVATPSRRDRVKGERLLVPDRWSFPFEGWSSRKQPLTDSLHVLWPAGKLEFEGAEEERARPSSS</sequence>
<evidence type="ECO:0000256" key="1">
    <source>
        <dbReference type="SAM" id="MobiDB-lite"/>
    </source>
</evidence>
<feature type="region of interest" description="Disordered" evidence="1">
    <location>
        <begin position="1"/>
        <end position="58"/>
    </location>
</feature>
<feature type="compositionally biased region" description="Basic residues" evidence="1">
    <location>
        <begin position="33"/>
        <end position="43"/>
    </location>
</feature>
<reference evidence="2" key="1">
    <citation type="submission" date="2020-08" db="EMBL/GenBank/DDBJ databases">
        <title>Genome sequencing and assembly of the red palm weevil Rhynchophorus ferrugineus.</title>
        <authorList>
            <person name="Dias G.B."/>
            <person name="Bergman C.M."/>
            <person name="Manee M."/>
        </authorList>
    </citation>
    <scope>NUCLEOTIDE SEQUENCE</scope>
    <source>
        <strain evidence="2">AA-2017</strain>
        <tissue evidence="2">Whole larva</tissue>
    </source>
</reference>
<dbReference type="AlphaFoldDB" id="A0A834I2Q7"/>
<gene>
    <name evidence="2" type="ORF">GWI33_015757</name>
</gene>
<dbReference type="EMBL" id="JAACXV010013969">
    <property type="protein sequence ID" value="KAF7271402.1"/>
    <property type="molecule type" value="Genomic_DNA"/>
</dbReference>
<keyword evidence="3" id="KW-1185">Reference proteome</keyword>
<feature type="compositionally biased region" description="Polar residues" evidence="1">
    <location>
        <begin position="1"/>
        <end position="12"/>
    </location>
</feature>
<evidence type="ECO:0000313" key="2">
    <source>
        <dbReference type="EMBL" id="KAF7271402.1"/>
    </source>
</evidence>
<dbReference type="Proteomes" id="UP000625711">
    <property type="component" value="Unassembled WGS sequence"/>
</dbReference>
<comment type="caution">
    <text evidence="2">The sequence shown here is derived from an EMBL/GenBank/DDBJ whole genome shotgun (WGS) entry which is preliminary data.</text>
</comment>
<evidence type="ECO:0000313" key="3">
    <source>
        <dbReference type="Proteomes" id="UP000625711"/>
    </source>
</evidence>
<organism evidence="2 3">
    <name type="scientific">Rhynchophorus ferrugineus</name>
    <name type="common">Red palm weevil</name>
    <name type="synonym">Curculio ferrugineus</name>
    <dbReference type="NCBI Taxonomy" id="354439"/>
    <lineage>
        <taxon>Eukaryota</taxon>
        <taxon>Metazoa</taxon>
        <taxon>Ecdysozoa</taxon>
        <taxon>Arthropoda</taxon>
        <taxon>Hexapoda</taxon>
        <taxon>Insecta</taxon>
        <taxon>Pterygota</taxon>
        <taxon>Neoptera</taxon>
        <taxon>Endopterygota</taxon>
        <taxon>Coleoptera</taxon>
        <taxon>Polyphaga</taxon>
        <taxon>Cucujiformia</taxon>
        <taxon>Curculionidae</taxon>
        <taxon>Dryophthorinae</taxon>
        <taxon>Rhynchophorus</taxon>
    </lineage>
</organism>
<proteinExistence type="predicted"/>
<name>A0A834I2Q7_RHYFE</name>
<protein>
    <submittedName>
        <fullName evidence="2">Uncharacterized protein</fullName>
    </submittedName>
</protein>